<evidence type="ECO:0000256" key="6">
    <source>
        <dbReference type="PROSITE-ProRule" id="PRU00221"/>
    </source>
</evidence>
<evidence type="ECO:0000313" key="8">
    <source>
        <dbReference type="Proteomes" id="UP001206595"/>
    </source>
</evidence>
<evidence type="ECO:0000256" key="2">
    <source>
        <dbReference type="ARBA" id="ARBA00005616"/>
    </source>
</evidence>
<organism evidence="7 8">
    <name type="scientific">Umbelopsis ramanniana AG</name>
    <dbReference type="NCBI Taxonomy" id="1314678"/>
    <lineage>
        <taxon>Eukaryota</taxon>
        <taxon>Fungi</taxon>
        <taxon>Fungi incertae sedis</taxon>
        <taxon>Mucoromycota</taxon>
        <taxon>Mucoromycotina</taxon>
        <taxon>Umbelopsidomycetes</taxon>
        <taxon>Umbelopsidales</taxon>
        <taxon>Umbelopsidaceae</taxon>
        <taxon>Umbelopsis</taxon>
    </lineage>
</organism>
<comment type="similarity">
    <text evidence="2">Belongs to the WD repeat SWD2 family.</text>
</comment>
<sequence>MQTQLDDGAQQPLALSLSSISTFKTAKVFKDNAKPISSLSFDDTGELCVTSSSDESIHIYNCRQGTLEGTLFSKKYGVHLARFTHRSSNVIYASTKDDDSLRYLSLHDNKYIRYFRGHKKKVISVEMSPLDDVFLSASLDETIRLWDLRSSSCQGLLNVGGRPNIAFDPSGLTFAVGLNSNTIKIYDVKTFDKGPFATWNLSDHQSPQGFPTWTSLKFTNDGKNILITTAGNTHYLVDAFEGHLKQRYEGHIGLQSPDNGGCDAGLSPDGRFVFAGSQDGSLCVWDIENPSMDNQPIKQLRAEEAPLSCFGFNPRYTMMVTGHQQVSLWQPSINMST</sequence>
<comment type="caution">
    <text evidence="7">The sequence shown here is derived from an EMBL/GenBank/DDBJ whole genome shotgun (WGS) entry which is preliminary data.</text>
</comment>
<dbReference type="PROSITE" id="PS50294">
    <property type="entry name" value="WD_REPEATS_REGION"/>
    <property type="match status" value="1"/>
</dbReference>
<evidence type="ECO:0000256" key="4">
    <source>
        <dbReference type="ARBA" id="ARBA00022737"/>
    </source>
</evidence>
<dbReference type="PANTHER" id="PTHR19861:SF0">
    <property type="entry name" value="WD REPEAT-CONTAINING PROTEIN 82"/>
    <property type="match status" value="1"/>
</dbReference>
<dbReference type="InterPro" id="IPR019775">
    <property type="entry name" value="WD40_repeat_CS"/>
</dbReference>
<dbReference type="GO" id="GO:0003682">
    <property type="term" value="F:chromatin binding"/>
    <property type="evidence" value="ECO:0007669"/>
    <property type="project" value="TreeGrafter"/>
</dbReference>
<keyword evidence="8" id="KW-1185">Reference proteome</keyword>
<keyword evidence="4" id="KW-0677">Repeat</keyword>
<evidence type="ECO:0000256" key="5">
    <source>
        <dbReference type="ARBA" id="ARBA00023242"/>
    </source>
</evidence>
<dbReference type="PROSITE" id="PS50082">
    <property type="entry name" value="WD_REPEATS_2"/>
    <property type="match status" value="3"/>
</dbReference>
<reference evidence="7" key="1">
    <citation type="submission" date="2021-06" db="EMBL/GenBank/DDBJ databases">
        <authorList>
            <consortium name="DOE Joint Genome Institute"/>
            <person name="Mondo S.J."/>
            <person name="Amses K.R."/>
            <person name="Simmons D.R."/>
            <person name="Longcore J.E."/>
            <person name="Seto K."/>
            <person name="Alves G.H."/>
            <person name="Bonds A.E."/>
            <person name="Quandt C.A."/>
            <person name="Davis W.J."/>
            <person name="Chang Y."/>
            <person name="Letcher P.M."/>
            <person name="Powell M.J."/>
            <person name="Kuo A."/>
            <person name="Labutti K."/>
            <person name="Pangilinan J."/>
            <person name="Andreopoulos W."/>
            <person name="Tritt A."/>
            <person name="Riley R."/>
            <person name="Hundley H."/>
            <person name="Johnson J."/>
            <person name="Lipzen A."/>
            <person name="Barry K."/>
            <person name="Berbee M.L."/>
            <person name="Buchler N.E."/>
            <person name="Grigoriev I.V."/>
            <person name="Spatafora J.W."/>
            <person name="Stajich J.E."/>
            <person name="James T.Y."/>
        </authorList>
    </citation>
    <scope>NUCLEOTIDE SEQUENCE</scope>
    <source>
        <strain evidence="7">AG</strain>
    </source>
</reference>
<dbReference type="GO" id="GO:0048188">
    <property type="term" value="C:Set1C/COMPASS complex"/>
    <property type="evidence" value="ECO:0007669"/>
    <property type="project" value="TreeGrafter"/>
</dbReference>
<keyword evidence="3 6" id="KW-0853">WD repeat</keyword>
<evidence type="ECO:0000256" key="1">
    <source>
        <dbReference type="ARBA" id="ARBA00004123"/>
    </source>
</evidence>
<evidence type="ECO:0000313" key="7">
    <source>
        <dbReference type="EMBL" id="KAI8577514.1"/>
    </source>
</evidence>
<name>A0AAD5HC51_UMBRA</name>
<dbReference type="InterPro" id="IPR037867">
    <property type="entry name" value="Swd2/WDR82"/>
</dbReference>
<feature type="repeat" description="WD" evidence="6">
    <location>
        <begin position="266"/>
        <end position="295"/>
    </location>
</feature>
<feature type="repeat" description="WD" evidence="6">
    <location>
        <begin position="115"/>
        <end position="156"/>
    </location>
</feature>
<protein>
    <submittedName>
        <fullName evidence="7">Uncharacterized protein</fullName>
    </submittedName>
</protein>
<proteinExistence type="inferred from homology"/>
<accession>A0AAD5HC51</accession>
<dbReference type="InterPro" id="IPR001680">
    <property type="entry name" value="WD40_rpt"/>
</dbReference>
<keyword evidence="5" id="KW-0539">Nucleus</keyword>
<dbReference type="PANTHER" id="PTHR19861">
    <property type="entry name" value="WD40 REPEAT PROTEIN SWD2"/>
    <property type="match status" value="1"/>
</dbReference>
<dbReference type="RefSeq" id="XP_051442518.1">
    <property type="nucleotide sequence ID" value="XM_051590813.1"/>
</dbReference>
<dbReference type="FunFam" id="2.130.10.10:FF:001194">
    <property type="entry name" value="Unplaced genomic scaffold supercont1.1, whole genome shotgun sequence"/>
    <property type="match status" value="1"/>
</dbReference>
<dbReference type="InterPro" id="IPR036322">
    <property type="entry name" value="WD40_repeat_dom_sf"/>
</dbReference>
<dbReference type="GO" id="GO:0016070">
    <property type="term" value="P:RNA metabolic process"/>
    <property type="evidence" value="ECO:0007669"/>
    <property type="project" value="UniProtKB-ARBA"/>
</dbReference>
<gene>
    <name evidence="7" type="ORF">K450DRAFT_252043</name>
</gene>
<reference evidence="7" key="2">
    <citation type="journal article" date="2022" name="Proc. Natl. Acad. Sci. U.S.A.">
        <title>Diploid-dominant life cycles characterize the early evolution of Fungi.</title>
        <authorList>
            <person name="Amses K.R."/>
            <person name="Simmons D.R."/>
            <person name="Longcore J.E."/>
            <person name="Mondo S.J."/>
            <person name="Seto K."/>
            <person name="Jeronimo G.H."/>
            <person name="Bonds A.E."/>
            <person name="Quandt C.A."/>
            <person name="Davis W.J."/>
            <person name="Chang Y."/>
            <person name="Federici B.A."/>
            <person name="Kuo A."/>
            <person name="LaButti K."/>
            <person name="Pangilinan J."/>
            <person name="Andreopoulos W."/>
            <person name="Tritt A."/>
            <person name="Riley R."/>
            <person name="Hundley H."/>
            <person name="Johnson J."/>
            <person name="Lipzen A."/>
            <person name="Barry K."/>
            <person name="Lang B.F."/>
            <person name="Cuomo C.A."/>
            <person name="Buchler N.E."/>
            <person name="Grigoriev I.V."/>
            <person name="Spatafora J.W."/>
            <person name="Stajich J.E."/>
            <person name="James T.Y."/>
        </authorList>
    </citation>
    <scope>NUCLEOTIDE SEQUENCE</scope>
    <source>
        <strain evidence="7">AG</strain>
    </source>
</reference>
<dbReference type="Gene3D" id="2.130.10.10">
    <property type="entry name" value="YVTN repeat-like/Quinoprotein amine dehydrogenase"/>
    <property type="match status" value="1"/>
</dbReference>
<dbReference type="CDD" id="cd00200">
    <property type="entry name" value="WD40"/>
    <property type="match status" value="1"/>
</dbReference>
<feature type="repeat" description="WD" evidence="6">
    <location>
        <begin position="29"/>
        <end position="70"/>
    </location>
</feature>
<dbReference type="AlphaFoldDB" id="A0AAD5HC51"/>
<dbReference type="InterPro" id="IPR015943">
    <property type="entry name" value="WD40/YVTN_repeat-like_dom_sf"/>
</dbReference>
<dbReference type="Pfam" id="PF00400">
    <property type="entry name" value="WD40"/>
    <property type="match status" value="3"/>
</dbReference>
<dbReference type="GeneID" id="75916156"/>
<dbReference type="Proteomes" id="UP001206595">
    <property type="component" value="Unassembled WGS sequence"/>
</dbReference>
<dbReference type="PROSITE" id="PS00678">
    <property type="entry name" value="WD_REPEATS_1"/>
    <property type="match status" value="1"/>
</dbReference>
<evidence type="ECO:0000256" key="3">
    <source>
        <dbReference type="ARBA" id="ARBA00022574"/>
    </source>
</evidence>
<comment type="subcellular location">
    <subcellularLocation>
        <location evidence="1">Nucleus</location>
    </subcellularLocation>
</comment>
<dbReference type="SMART" id="SM00320">
    <property type="entry name" value="WD40"/>
    <property type="match status" value="5"/>
</dbReference>
<dbReference type="EMBL" id="MU620940">
    <property type="protein sequence ID" value="KAI8577514.1"/>
    <property type="molecule type" value="Genomic_DNA"/>
</dbReference>
<dbReference type="SUPFAM" id="SSF50978">
    <property type="entry name" value="WD40 repeat-like"/>
    <property type="match status" value="1"/>
</dbReference>